<accession>A0AA86P434</accession>
<evidence type="ECO:0000313" key="1">
    <source>
        <dbReference type="EMBL" id="CAI9929837.1"/>
    </source>
</evidence>
<dbReference type="Proteomes" id="UP001642409">
    <property type="component" value="Unassembled WGS sequence"/>
</dbReference>
<gene>
    <name evidence="1" type="ORF">HINF_LOCUS17482</name>
    <name evidence="2" type="ORF">HINF_LOCUS69894</name>
</gene>
<proteinExistence type="predicted"/>
<dbReference type="AlphaFoldDB" id="A0AA86P434"/>
<evidence type="ECO:0000313" key="2">
    <source>
        <dbReference type="EMBL" id="CAL6099045.1"/>
    </source>
</evidence>
<organism evidence="1">
    <name type="scientific">Hexamita inflata</name>
    <dbReference type="NCBI Taxonomy" id="28002"/>
    <lineage>
        <taxon>Eukaryota</taxon>
        <taxon>Metamonada</taxon>
        <taxon>Diplomonadida</taxon>
        <taxon>Hexamitidae</taxon>
        <taxon>Hexamitinae</taxon>
        <taxon>Hexamita</taxon>
    </lineage>
</organism>
<sequence length="617" mass="72583">MKSKRYLLPDQNPIQIQKDIKDLQRRLNIPDSEISYAQQILGENIGLQRLYLQKLLNVCVFNEELENLQFQLKDRLAVIKQAQIPIMDKQQLFALISEIRSILIQIISKQVDLNKSLGYTQCQTLRTLFNTQILSFNQIVQLYLQAKVFANMEHTEVTDRLQPLKNLNEKMSLNFLFNTENQEIAFIHRTFKFEPSRLDYKQILIFYKKETEEYNEYIKTAQICKEEQLNLCIVPPLDVYFGQQTYEMQRQPKISQRYATPKIEFKSRPTTAVPFKSTSTPVMEIRGSASFCRKHIVLQSKSPKLFEENVLFKEEKIVVPKRSCSIRTAYPSDYEFNSKIVDRATSPGIVHLQKDVPPTYQQVLTQILRDIRTRKTDFNVEELKLTQRNNSLTEFKFDKDFKLQLEQIFKITIVNTTDFLKEARYQLQLMSVYDYSYEDHVKILEIKFKTEICNHQSLLNFITAKYTANRISPQTINLLNSVPLQLSNITNDKCKREADFEQQLQNIFNVQIKNALMFLNNFTDYYCKYDLELGTVLNFVKDSTSIQYRDQNQLFQYVQSKSAFINKIINDENEQPKTINNGLTEAVRNFTKRFAESLGTEKDFSLEQIVNALKKSR</sequence>
<reference evidence="1" key="1">
    <citation type="submission" date="2023-06" db="EMBL/GenBank/DDBJ databases">
        <authorList>
            <person name="Kurt Z."/>
        </authorList>
    </citation>
    <scope>NUCLEOTIDE SEQUENCE</scope>
</reference>
<reference evidence="2 3" key="2">
    <citation type="submission" date="2024-07" db="EMBL/GenBank/DDBJ databases">
        <authorList>
            <person name="Akdeniz Z."/>
        </authorList>
    </citation>
    <scope>NUCLEOTIDE SEQUENCE [LARGE SCALE GENOMIC DNA]</scope>
</reference>
<evidence type="ECO:0000313" key="3">
    <source>
        <dbReference type="Proteomes" id="UP001642409"/>
    </source>
</evidence>
<protein>
    <submittedName>
        <fullName evidence="1">Uncharacterized protein</fullName>
    </submittedName>
</protein>
<dbReference type="EMBL" id="CATOUU010000443">
    <property type="protein sequence ID" value="CAI9929837.1"/>
    <property type="molecule type" value="Genomic_DNA"/>
</dbReference>
<name>A0AA86P434_9EUKA</name>
<comment type="caution">
    <text evidence="1">The sequence shown here is derived from an EMBL/GenBank/DDBJ whole genome shotgun (WGS) entry which is preliminary data.</text>
</comment>
<dbReference type="EMBL" id="CAXDID020000516">
    <property type="protein sequence ID" value="CAL6099045.1"/>
    <property type="molecule type" value="Genomic_DNA"/>
</dbReference>
<keyword evidence="3" id="KW-1185">Reference proteome</keyword>